<name>A0ABP8N4I7_9BACT</name>
<evidence type="ECO:0000259" key="4">
    <source>
        <dbReference type="PROSITE" id="PS50043"/>
    </source>
</evidence>
<dbReference type="SMART" id="SM00448">
    <property type="entry name" value="REC"/>
    <property type="match status" value="1"/>
</dbReference>
<dbReference type="Pfam" id="PF00196">
    <property type="entry name" value="GerE"/>
    <property type="match status" value="1"/>
</dbReference>
<dbReference type="PROSITE" id="PS00622">
    <property type="entry name" value="HTH_LUXR_1"/>
    <property type="match status" value="1"/>
</dbReference>
<comment type="caution">
    <text evidence="6">The sequence shown here is derived from an EMBL/GenBank/DDBJ whole genome shotgun (WGS) entry which is preliminary data.</text>
</comment>
<dbReference type="InterPro" id="IPR000792">
    <property type="entry name" value="Tscrpt_reg_LuxR_C"/>
</dbReference>
<dbReference type="PRINTS" id="PR00038">
    <property type="entry name" value="HTHLUXR"/>
</dbReference>
<keyword evidence="7" id="KW-1185">Reference proteome</keyword>
<evidence type="ECO:0000256" key="2">
    <source>
        <dbReference type="ARBA" id="ARBA00023125"/>
    </source>
</evidence>
<dbReference type="PROSITE" id="PS50110">
    <property type="entry name" value="RESPONSE_REGULATORY"/>
    <property type="match status" value="1"/>
</dbReference>
<feature type="domain" description="HTH luxR-type" evidence="4">
    <location>
        <begin position="149"/>
        <end position="214"/>
    </location>
</feature>
<dbReference type="SMART" id="SM00421">
    <property type="entry name" value="HTH_LUXR"/>
    <property type="match status" value="1"/>
</dbReference>
<protein>
    <submittedName>
        <fullName evidence="6">Response regulator transcription factor</fullName>
    </submittedName>
</protein>
<dbReference type="Gene3D" id="3.40.50.2300">
    <property type="match status" value="1"/>
</dbReference>
<dbReference type="SUPFAM" id="SSF52172">
    <property type="entry name" value="CheY-like"/>
    <property type="match status" value="1"/>
</dbReference>
<evidence type="ECO:0000256" key="1">
    <source>
        <dbReference type="ARBA" id="ARBA00022553"/>
    </source>
</evidence>
<accession>A0ABP8N4I7</accession>
<dbReference type="Proteomes" id="UP001500067">
    <property type="component" value="Unassembled WGS sequence"/>
</dbReference>
<dbReference type="PROSITE" id="PS50043">
    <property type="entry name" value="HTH_LUXR_2"/>
    <property type="match status" value="1"/>
</dbReference>
<feature type="modified residue" description="4-aspartylphosphate" evidence="3">
    <location>
        <position position="57"/>
    </location>
</feature>
<dbReference type="CDD" id="cd17535">
    <property type="entry name" value="REC_NarL-like"/>
    <property type="match status" value="1"/>
</dbReference>
<gene>
    <name evidence="6" type="ORF">GCM10023093_05470</name>
</gene>
<dbReference type="EMBL" id="BAABFA010000005">
    <property type="protein sequence ID" value="GAA4461211.1"/>
    <property type="molecule type" value="Genomic_DNA"/>
</dbReference>
<feature type="domain" description="Response regulatory" evidence="5">
    <location>
        <begin position="5"/>
        <end position="123"/>
    </location>
</feature>
<reference evidence="7" key="1">
    <citation type="journal article" date="2019" name="Int. J. Syst. Evol. Microbiol.">
        <title>The Global Catalogue of Microorganisms (GCM) 10K type strain sequencing project: providing services to taxonomists for standard genome sequencing and annotation.</title>
        <authorList>
            <consortium name="The Broad Institute Genomics Platform"/>
            <consortium name="The Broad Institute Genome Sequencing Center for Infectious Disease"/>
            <person name="Wu L."/>
            <person name="Ma J."/>
        </authorList>
    </citation>
    <scope>NUCLEOTIDE SEQUENCE [LARGE SCALE GENOMIC DNA]</scope>
    <source>
        <strain evidence="7">JCM 32105</strain>
    </source>
</reference>
<organism evidence="6 7">
    <name type="scientific">Nemorincola caseinilytica</name>
    <dbReference type="NCBI Taxonomy" id="2054315"/>
    <lineage>
        <taxon>Bacteria</taxon>
        <taxon>Pseudomonadati</taxon>
        <taxon>Bacteroidota</taxon>
        <taxon>Chitinophagia</taxon>
        <taxon>Chitinophagales</taxon>
        <taxon>Chitinophagaceae</taxon>
        <taxon>Nemorincola</taxon>
    </lineage>
</organism>
<dbReference type="RefSeq" id="WP_345078178.1">
    <property type="nucleotide sequence ID" value="NZ_BAABFA010000005.1"/>
</dbReference>
<dbReference type="CDD" id="cd06170">
    <property type="entry name" value="LuxR_C_like"/>
    <property type="match status" value="1"/>
</dbReference>
<dbReference type="InterPro" id="IPR039420">
    <property type="entry name" value="WalR-like"/>
</dbReference>
<dbReference type="InterPro" id="IPR058245">
    <property type="entry name" value="NreC/VraR/RcsB-like_REC"/>
</dbReference>
<proteinExistence type="predicted"/>
<dbReference type="InterPro" id="IPR011006">
    <property type="entry name" value="CheY-like_superfamily"/>
</dbReference>
<dbReference type="PANTHER" id="PTHR43214">
    <property type="entry name" value="TWO-COMPONENT RESPONSE REGULATOR"/>
    <property type="match status" value="1"/>
</dbReference>
<evidence type="ECO:0000313" key="6">
    <source>
        <dbReference type="EMBL" id="GAA4461211.1"/>
    </source>
</evidence>
<evidence type="ECO:0000259" key="5">
    <source>
        <dbReference type="PROSITE" id="PS50110"/>
    </source>
</evidence>
<dbReference type="InterPro" id="IPR001789">
    <property type="entry name" value="Sig_transdc_resp-reg_receiver"/>
</dbReference>
<sequence>MGTIKVAVIEDQAQTRQMLMALIDGHGGEYNCAAVFENTEDAVAALPGMGIDVALVDIHMPGGMSGIECVRQLKVRAPKTEYIMCTSLEDADNIFNALQAGATGYLTKSTAPDKILEAIKDAHNGGSPMSSQVARKVLGHFYNADTRKKENELEKLSAREQEILDLLSKGYRYKEIAAKLFVSVETVRKHIHNIYEKLQVNSRTDALNKAYSHKR</sequence>
<evidence type="ECO:0000256" key="3">
    <source>
        <dbReference type="PROSITE-ProRule" id="PRU00169"/>
    </source>
</evidence>
<keyword evidence="1 3" id="KW-0597">Phosphoprotein</keyword>
<keyword evidence="2" id="KW-0238">DNA-binding</keyword>
<dbReference type="PANTHER" id="PTHR43214:SF43">
    <property type="entry name" value="TWO-COMPONENT RESPONSE REGULATOR"/>
    <property type="match status" value="1"/>
</dbReference>
<dbReference type="Pfam" id="PF00072">
    <property type="entry name" value="Response_reg"/>
    <property type="match status" value="1"/>
</dbReference>
<evidence type="ECO:0000313" key="7">
    <source>
        <dbReference type="Proteomes" id="UP001500067"/>
    </source>
</evidence>